<evidence type="ECO:0000313" key="1">
    <source>
        <dbReference type="EMBL" id="MPM04463.1"/>
    </source>
</evidence>
<proteinExistence type="predicted"/>
<comment type="caution">
    <text evidence="1">The sequence shown here is derived from an EMBL/GenBank/DDBJ whole genome shotgun (WGS) entry which is preliminary data.</text>
</comment>
<dbReference type="EMBL" id="VSSQ01001041">
    <property type="protein sequence ID" value="MPM04463.1"/>
    <property type="molecule type" value="Genomic_DNA"/>
</dbReference>
<reference evidence="1" key="1">
    <citation type="submission" date="2019-08" db="EMBL/GenBank/DDBJ databases">
        <authorList>
            <person name="Kucharzyk K."/>
            <person name="Murdoch R.W."/>
            <person name="Higgins S."/>
            <person name="Loffler F."/>
        </authorList>
    </citation>
    <scope>NUCLEOTIDE SEQUENCE</scope>
</reference>
<protein>
    <submittedName>
        <fullName evidence="1">Uncharacterized protein</fullName>
    </submittedName>
</protein>
<accession>A0A644WQ88</accession>
<gene>
    <name evidence="1" type="ORF">SDC9_50740</name>
</gene>
<sequence length="149" mass="16291">MKILKVSASVDKECRLVLPMESVKLEGFRPGDEVSALLAVLEDQKFPGLMMLAAPKDSALSFFTQDRGGDEDEEGAEEADDFALPHVLLRAAGIPIDGDLDVTCVPGTIIIRESDVLDRLPDGLREIFRSFGIHPDTVREVMKKGGYFA</sequence>
<dbReference type="AlphaFoldDB" id="A0A644WQ88"/>
<organism evidence="1">
    <name type="scientific">bioreactor metagenome</name>
    <dbReference type="NCBI Taxonomy" id="1076179"/>
    <lineage>
        <taxon>unclassified sequences</taxon>
        <taxon>metagenomes</taxon>
        <taxon>ecological metagenomes</taxon>
    </lineage>
</organism>
<name>A0A644WQ88_9ZZZZ</name>